<dbReference type="EMBL" id="QDKP01000036">
    <property type="protein sequence ID" value="PVM82516.1"/>
    <property type="molecule type" value="Genomic_DNA"/>
</dbReference>
<dbReference type="Gene3D" id="3.40.50.2000">
    <property type="entry name" value="Glycogen Phosphorylase B"/>
    <property type="match status" value="2"/>
</dbReference>
<evidence type="ECO:0000259" key="1">
    <source>
        <dbReference type="Pfam" id="PF03033"/>
    </source>
</evidence>
<dbReference type="PANTHER" id="PTHR48050:SF13">
    <property type="entry name" value="STEROL 3-BETA-GLUCOSYLTRANSFERASE UGT80A2"/>
    <property type="match status" value="1"/>
</dbReference>
<accession>A0A2T9JFS2</accession>
<dbReference type="PANTHER" id="PTHR48050">
    <property type="entry name" value="STEROL 3-BETA-GLUCOSYLTRANSFERASE"/>
    <property type="match status" value="1"/>
</dbReference>
<proteinExistence type="predicted"/>
<protein>
    <submittedName>
        <fullName evidence="3">Glycosyltransferase</fullName>
    </submittedName>
</protein>
<dbReference type="Proteomes" id="UP000244913">
    <property type="component" value="Unassembled WGS sequence"/>
</dbReference>
<dbReference type="Pfam" id="PF03033">
    <property type="entry name" value="Glyco_transf_28"/>
    <property type="match status" value="1"/>
</dbReference>
<dbReference type="InterPro" id="IPR050426">
    <property type="entry name" value="Glycosyltransferase_28"/>
</dbReference>
<evidence type="ECO:0000313" key="4">
    <source>
        <dbReference type="Proteomes" id="UP000244913"/>
    </source>
</evidence>
<dbReference type="CDD" id="cd03784">
    <property type="entry name" value="GT1_Gtf-like"/>
    <property type="match status" value="1"/>
</dbReference>
<dbReference type="InterPro" id="IPR002213">
    <property type="entry name" value="UDP_glucos_trans"/>
</dbReference>
<dbReference type="GO" id="GO:0033072">
    <property type="term" value="P:vancomycin biosynthetic process"/>
    <property type="evidence" value="ECO:0007669"/>
    <property type="project" value="UniProtKB-ARBA"/>
</dbReference>
<keyword evidence="3" id="KW-0808">Transferase</keyword>
<gene>
    <name evidence="3" type="ORF">DDF65_12000</name>
</gene>
<keyword evidence="4" id="KW-1185">Reference proteome</keyword>
<dbReference type="InterPro" id="IPR004276">
    <property type="entry name" value="GlycoTrans_28_N"/>
</dbReference>
<evidence type="ECO:0000313" key="3">
    <source>
        <dbReference type="EMBL" id="PVM82516.1"/>
    </source>
</evidence>
<feature type="domain" description="Erythromycin biosynthesis protein CIII-like C-terminal" evidence="2">
    <location>
        <begin position="321"/>
        <end position="412"/>
    </location>
</feature>
<dbReference type="SUPFAM" id="SSF53756">
    <property type="entry name" value="UDP-Glycosyltransferase/glycogen phosphorylase"/>
    <property type="match status" value="1"/>
</dbReference>
<organism evidence="3 4">
    <name type="scientific">Caulobacter radicis</name>
    <dbReference type="NCBI Taxonomy" id="2172650"/>
    <lineage>
        <taxon>Bacteria</taxon>
        <taxon>Pseudomonadati</taxon>
        <taxon>Pseudomonadota</taxon>
        <taxon>Alphaproteobacteria</taxon>
        <taxon>Caulobacterales</taxon>
        <taxon>Caulobacteraceae</taxon>
        <taxon>Caulobacter</taxon>
    </lineage>
</organism>
<sequence length="435" mass="45590">MAAGRRIVLATTGSLGDLHPFLALALALKGLGHAPLLATHEDHRAKVEAEGLAFAPLRPSTRQIQERLGLDIADVFERMSRDPDFLLRDLQMPFLSETYEDVRAAALGADMVVAHNIVFGAAPAARALGLPLVRVALAPIFMQSATDPSETGPAPYVFTPRSAAAIGWNRFVRALVRGRIAASLKPLRDLGRRLGVAHAGADAMFDCGHGDGAPVLGLYSPVFGPVQPDHPPGLTLVGFPSYDSEAGGRPALDPALAAFLDAGPAPIVFSLGSFAVHAPGDFYRASLEAARVLGRRALLLAGAEEAERLAGAGTGGGDVFVGSYAPHSLVFPRAAAIVHHGGIGTTAQALRSGRPQLVTPFLGDQHDNARRVRRLGVGRRLRPKRYERGGAAAALRAVLEDPAYAAAARGLAPVFRGEDGAMAGALHLDELLRQG</sequence>
<name>A0A2T9JFS2_9CAUL</name>
<comment type="caution">
    <text evidence="3">The sequence shown here is derived from an EMBL/GenBank/DDBJ whole genome shotgun (WGS) entry which is preliminary data.</text>
</comment>
<reference evidence="3 4" key="1">
    <citation type="submission" date="2018-04" db="EMBL/GenBank/DDBJ databases">
        <title>The genome sequence of Caulobacter sp. 736.</title>
        <authorList>
            <person name="Gao J."/>
            <person name="Sun J."/>
        </authorList>
    </citation>
    <scope>NUCLEOTIDE SEQUENCE [LARGE SCALE GENOMIC DNA]</scope>
    <source>
        <strain evidence="3 4">736</strain>
    </source>
</reference>
<feature type="domain" description="Glycosyltransferase family 28 N-terminal" evidence="1">
    <location>
        <begin position="7"/>
        <end position="60"/>
    </location>
</feature>
<dbReference type="InterPro" id="IPR010610">
    <property type="entry name" value="EryCIII-like_C"/>
</dbReference>
<dbReference type="AlphaFoldDB" id="A0A2T9JFS2"/>
<dbReference type="GO" id="GO:0016758">
    <property type="term" value="F:hexosyltransferase activity"/>
    <property type="evidence" value="ECO:0007669"/>
    <property type="project" value="InterPro"/>
</dbReference>
<dbReference type="Pfam" id="PF06722">
    <property type="entry name" value="EryCIII-like_C"/>
    <property type="match status" value="1"/>
</dbReference>
<dbReference type="GO" id="GO:0005975">
    <property type="term" value="P:carbohydrate metabolic process"/>
    <property type="evidence" value="ECO:0007669"/>
    <property type="project" value="InterPro"/>
</dbReference>
<dbReference type="GO" id="GO:0008194">
    <property type="term" value="F:UDP-glycosyltransferase activity"/>
    <property type="evidence" value="ECO:0007669"/>
    <property type="project" value="InterPro"/>
</dbReference>
<evidence type="ECO:0000259" key="2">
    <source>
        <dbReference type="Pfam" id="PF06722"/>
    </source>
</evidence>
<dbReference type="RefSeq" id="WP_116567537.1">
    <property type="nucleotide sequence ID" value="NZ_QDKP01000036.1"/>
</dbReference>